<dbReference type="EMBL" id="KZ613537">
    <property type="protein sequence ID" value="PMD13016.1"/>
    <property type="molecule type" value="Genomic_DNA"/>
</dbReference>
<accession>A0A2J6PGK7</accession>
<evidence type="ECO:0000313" key="1">
    <source>
        <dbReference type="EMBL" id="PMD13016.1"/>
    </source>
</evidence>
<name>A0A2J6PGK7_9HELO</name>
<proteinExistence type="predicted"/>
<gene>
    <name evidence="1" type="ORF">NA56DRAFT_446835</name>
</gene>
<dbReference type="Proteomes" id="UP000235672">
    <property type="component" value="Unassembled WGS sequence"/>
</dbReference>
<reference evidence="1 2" key="1">
    <citation type="submission" date="2016-05" db="EMBL/GenBank/DDBJ databases">
        <title>A degradative enzymes factory behind the ericoid mycorrhizal symbiosis.</title>
        <authorList>
            <consortium name="DOE Joint Genome Institute"/>
            <person name="Martino E."/>
            <person name="Morin E."/>
            <person name="Grelet G."/>
            <person name="Kuo A."/>
            <person name="Kohler A."/>
            <person name="Daghino S."/>
            <person name="Barry K."/>
            <person name="Choi C."/>
            <person name="Cichocki N."/>
            <person name="Clum A."/>
            <person name="Copeland A."/>
            <person name="Hainaut M."/>
            <person name="Haridas S."/>
            <person name="Labutti K."/>
            <person name="Lindquist E."/>
            <person name="Lipzen A."/>
            <person name="Khouja H.-R."/>
            <person name="Murat C."/>
            <person name="Ohm R."/>
            <person name="Olson A."/>
            <person name="Spatafora J."/>
            <person name="Veneault-Fourrey C."/>
            <person name="Henrissat B."/>
            <person name="Grigoriev I."/>
            <person name="Martin F."/>
            <person name="Perotto S."/>
        </authorList>
    </citation>
    <scope>NUCLEOTIDE SEQUENCE [LARGE SCALE GENOMIC DNA]</scope>
    <source>
        <strain evidence="1 2">UAMH 7357</strain>
    </source>
</reference>
<keyword evidence="2" id="KW-1185">Reference proteome</keyword>
<organism evidence="1 2">
    <name type="scientific">Hyaloscypha hepaticicola</name>
    <dbReference type="NCBI Taxonomy" id="2082293"/>
    <lineage>
        <taxon>Eukaryota</taxon>
        <taxon>Fungi</taxon>
        <taxon>Dikarya</taxon>
        <taxon>Ascomycota</taxon>
        <taxon>Pezizomycotina</taxon>
        <taxon>Leotiomycetes</taxon>
        <taxon>Helotiales</taxon>
        <taxon>Hyaloscyphaceae</taxon>
        <taxon>Hyaloscypha</taxon>
    </lineage>
</organism>
<evidence type="ECO:0000313" key="2">
    <source>
        <dbReference type="Proteomes" id="UP000235672"/>
    </source>
</evidence>
<sequence length="170" mass="18964">MLTHDSHESIGDPIWDLEHLVCSPDQRTTRTNRLRSPGFCAGIKGGVYLAFCMDTNTSDYPIRADNSSLYKSSNHSFRSEHKFTIGEETTFKAVMLNGLMHPDKGTSQPYGLPTSRAPGTRAYSASHCQNHLTLNHGTSDSTSSYRHHENFHRTVVLVALPFILMCVPIL</sequence>
<protein>
    <submittedName>
        <fullName evidence="1">Uncharacterized protein</fullName>
    </submittedName>
</protein>
<dbReference type="AlphaFoldDB" id="A0A2J6PGK7"/>